<dbReference type="InterPro" id="IPR011034">
    <property type="entry name" value="Formyl_transferase-like_C_sf"/>
</dbReference>
<organism evidence="6 7">
    <name type="scientific">Dyella lipolytica</name>
    <dbReference type="NCBI Taxonomy" id="1867835"/>
    <lineage>
        <taxon>Bacteria</taxon>
        <taxon>Pseudomonadati</taxon>
        <taxon>Pseudomonadota</taxon>
        <taxon>Gammaproteobacteria</taxon>
        <taxon>Lysobacterales</taxon>
        <taxon>Rhodanobacteraceae</taxon>
        <taxon>Dyella</taxon>
    </lineage>
</organism>
<dbReference type="InterPro" id="IPR003180">
    <property type="entry name" value="MPG"/>
</dbReference>
<sequence>MAHHGHPCSFRQFAGRPEKACAGRTRVVQKETALISWPGTPLSRAFFDRPAPTVAPQLLNKILAAADGRAGRIVEVEAYVGAIDPAAHTYRGKTPRNATMFGPPGHMYVYFTYGMHWCCNCVCGHEGDGCGVLIRALEPLHGLEQMRAARPRAARDRDLCRGPGRLTQAMGISGTQDGIDLVGAHDGFTVVSDGMAPPEDLAGGPRIGIRLGKDLPWRWRVPGNRYVSGA</sequence>
<gene>
    <name evidence="6" type="ORF">ISP13_17625</name>
</gene>
<evidence type="ECO:0000256" key="2">
    <source>
        <dbReference type="ARBA" id="ARBA00022763"/>
    </source>
</evidence>
<keyword evidence="4 5" id="KW-0234">DNA repair</keyword>
<comment type="caution">
    <text evidence="6">The sequence shown here is derived from an EMBL/GenBank/DDBJ whole genome shotgun (WGS) entry which is preliminary data.</text>
</comment>
<dbReference type="EMBL" id="JADIKG010000013">
    <property type="protein sequence ID" value="MFK2875351.1"/>
    <property type="molecule type" value="Genomic_DNA"/>
</dbReference>
<dbReference type="SUPFAM" id="SSF50486">
    <property type="entry name" value="FMT C-terminal domain-like"/>
    <property type="match status" value="1"/>
</dbReference>
<proteinExistence type="inferred from homology"/>
<keyword evidence="6" id="KW-0326">Glycosidase</keyword>
<dbReference type="Proteomes" id="UP001620405">
    <property type="component" value="Unassembled WGS sequence"/>
</dbReference>
<dbReference type="HAMAP" id="MF_00527">
    <property type="entry name" value="3MGH"/>
    <property type="match status" value="1"/>
</dbReference>
<dbReference type="PANTHER" id="PTHR10429:SF0">
    <property type="entry name" value="DNA-3-METHYLADENINE GLYCOSYLASE"/>
    <property type="match status" value="1"/>
</dbReference>
<protein>
    <recommendedName>
        <fullName evidence="5">Putative 3-methyladenine DNA glycosylase</fullName>
        <ecNumber evidence="5">3.2.2.-</ecNumber>
    </recommendedName>
</protein>
<evidence type="ECO:0000313" key="7">
    <source>
        <dbReference type="Proteomes" id="UP001620405"/>
    </source>
</evidence>
<evidence type="ECO:0000256" key="4">
    <source>
        <dbReference type="ARBA" id="ARBA00023204"/>
    </source>
</evidence>
<evidence type="ECO:0000256" key="1">
    <source>
        <dbReference type="ARBA" id="ARBA00009232"/>
    </source>
</evidence>
<dbReference type="NCBIfam" id="TIGR00567">
    <property type="entry name" value="3mg"/>
    <property type="match status" value="1"/>
</dbReference>
<dbReference type="GO" id="GO:0016798">
    <property type="term" value="F:hydrolase activity, acting on glycosyl bonds"/>
    <property type="evidence" value="ECO:0007669"/>
    <property type="project" value="UniProtKB-KW"/>
</dbReference>
<dbReference type="EC" id="3.2.2.-" evidence="5"/>
<dbReference type="CDD" id="cd00540">
    <property type="entry name" value="AAG"/>
    <property type="match status" value="1"/>
</dbReference>
<dbReference type="PANTHER" id="PTHR10429">
    <property type="entry name" value="DNA-3-METHYLADENINE GLYCOSYLASE"/>
    <property type="match status" value="1"/>
</dbReference>
<name>A0ABW8IZA5_9GAMM</name>
<dbReference type="InterPro" id="IPR036995">
    <property type="entry name" value="MPG_sf"/>
</dbReference>
<accession>A0ABW8IZA5</accession>
<evidence type="ECO:0000313" key="6">
    <source>
        <dbReference type="EMBL" id="MFK2875351.1"/>
    </source>
</evidence>
<comment type="similarity">
    <text evidence="1 5">Belongs to the DNA glycosylase MPG family.</text>
</comment>
<evidence type="ECO:0000256" key="3">
    <source>
        <dbReference type="ARBA" id="ARBA00022801"/>
    </source>
</evidence>
<dbReference type="Gene3D" id="3.10.300.10">
    <property type="entry name" value="Methylpurine-DNA glycosylase (MPG)"/>
    <property type="match status" value="1"/>
</dbReference>
<dbReference type="NCBIfam" id="NF002003">
    <property type="entry name" value="PRK00802.1-3"/>
    <property type="match status" value="1"/>
</dbReference>
<reference evidence="6 7" key="1">
    <citation type="submission" date="2020-10" db="EMBL/GenBank/DDBJ databases">
        <title>Phylogeny of dyella-like bacteria.</title>
        <authorList>
            <person name="Fu J."/>
        </authorList>
    </citation>
    <scope>NUCLEOTIDE SEQUENCE [LARGE SCALE GENOMIC DNA]</scope>
    <source>
        <strain evidence="6 7">DHOB07</strain>
    </source>
</reference>
<keyword evidence="7" id="KW-1185">Reference proteome</keyword>
<evidence type="ECO:0000256" key="5">
    <source>
        <dbReference type="HAMAP-Rule" id="MF_00527"/>
    </source>
</evidence>
<keyword evidence="2 5" id="KW-0227">DNA damage</keyword>
<dbReference type="Pfam" id="PF02245">
    <property type="entry name" value="Pur_DNA_glyco"/>
    <property type="match status" value="1"/>
</dbReference>
<keyword evidence="3 5" id="KW-0378">Hydrolase</keyword>